<name>A0A2K9ZD12_RHILE</name>
<dbReference type="CDD" id="cd06261">
    <property type="entry name" value="TM_PBP2"/>
    <property type="match status" value="1"/>
</dbReference>
<keyword evidence="2 7" id="KW-0813">Transport</keyword>
<dbReference type="EMBL" id="CP025013">
    <property type="protein sequence ID" value="AUW46143.1"/>
    <property type="molecule type" value="Genomic_DNA"/>
</dbReference>
<dbReference type="PROSITE" id="PS50928">
    <property type="entry name" value="ABC_TM1"/>
    <property type="match status" value="1"/>
</dbReference>
<feature type="transmembrane region" description="Helical" evidence="7">
    <location>
        <begin position="191"/>
        <end position="209"/>
    </location>
</feature>
<dbReference type="RefSeq" id="WP_412034410.1">
    <property type="nucleotide sequence ID" value="NZ_CP025013.1"/>
</dbReference>
<dbReference type="InterPro" id="IPR035906">
    <property type="entry name" value="MetI-like_sf"/>
</dbReference>
<keyword evidence="5 7" id="KW-1133">Transmembrane helix</keyword>
<evidence type="ECO:0000256" key="7">
    <source>
        <dbReference type="RuleBase" id="RU363032"/>
    </source>
</evidence>
<keyword evidence="3" id="KW-1003">Cell membrane</keyword>
<dbReference type="InterPro" id="IPR045621">
    <property type="entry name" value="BPD_transp_1_N"/>
</dbReference>
<evidence type="ECO:0000256" key="5">
    <source>
        <dbReference type="ARBA" id="ARBA00022989"/>
    </source>
</evidence>
<feature type="transmembrane region" description="Helical" evidence="7">
    <location>
        <begin position="248"/>
        <end position="274"/>
    </location>
</feature>
<sequence>MASGPLVPRNMLLSPNYIAKRLVMIVYTLLVVSLIVFAITQILPADAAVMMLGENATQNALDALRQTMGLDQPVWQQYLTWIWHVLQGDLGTSLRTGQPVGPVMFEALGRSLLLAVLSIGLMLVLAIPLGIIAAVRRGKIADMVVSLISYAGVALPEFVTATIAVLVFADWMKWLPPTGYVPLTENFPDGLAHLVLPVCVISIILIAHVSRMVRSELVDVLHTDYIRAARLKGMSRGHVLRRHALRNALLPTITIVALDVGYLLGGVIVVEEIFAIPGIGRQLIVAIQARDLPAIQAGVLIMAATYSIVNFIADILYAWLDKRIQYD</sequence>
<proteinExistence type="inferred from homology"/>
<feature type="transmembrane region" description="Helical" evidence="7">
    <location>
        <begin position="112"/>
        <end position="135"/>
    </location>
</feature>
<feature type="transmembrane region" description="Helical" evidence="7">
    <location>
        <begin position="147"/>
        <end position="171"/>
    </location>
</feature>
<feature type="transmembrane region" description="Helical" evidence="7">
    <location>
        <begin position="21"/>
        <end position="43"/>
    </location>
</feature>
<organism evidence="9 10">
    <name type="scientific">Rhizobium leguminosarum</name>
    <dbReference type="NCBI Taxonomy" id="384"/>
    <lineage>
        <taxon>Bacteria</taxon>
        <taxon>Pseudomonadati</taxon>
        <taxon>Pseudomonadota</taxon>
        <taxon>Alphaproteobacteria</taxon>
        <taxon>Hyphomicrobiales</taxon>
        <taxon>Rhizobiaceae</taxon>
        <taxon>Rhizobium/Agrobacterium group</taxon>
        <taxon>Rhizobium</taxon>
    </lineage>
</organism>
<protein>
    <submittedName>
        <fullName evidence="9">ABC transporter</fullName>
    </submittedName>
</protein>
<dbReference type="Proteomes" id="UP000238523">
    <property type="component" value="Plasmid pRLN1"/>
</dbReference>
<keyword evidence="4 7" id="KW-0812">Transmembrane</keyword>
<feature type="domain" description="ABC transmembrane type-1" evidence="8">
    <location>
        <begin position="108"/>
        <end position="313"/>
    </location>
</feature>
<dbReference type="Pfam" id="PF00528">
    <property type="entry name" value="BPD_transp_1"/>
    <property type="match status" value="1"/>
</dbReference>
<evidence type="ECO:0000259" key="8">
    <source>
        <dbReference type="PROSITE" id="PS50928"/>
    </source>
</evidence>
<evidence type="ECO:0000256" key="1">
    <source>
        <dbReference type="ARBA" id="ARBA00004651"/>
    </source>
</evidence>
<evidence type="ECO:0000256" key="4">
    <source>
        <dbReference type="ARBA" id="ARBA00022692"/>
    </source>
</evidence>
<comment type="subcellular location">
    <subcellularLocation>
        <location evidence="1 7">Cell membrane</location>
        <topology evidence="1 7">Multi-pass membrane protein</topology>
    </subcellularLocation>
</comment>
<dbReference type="GO" id="GO:0005886">
    <property type="term" value="C:plasma membrane"/>
    <property type="evidence" value="ECO:0007669"/>
    <property type="project" value="UniProtKB-SubCell"/>
</dbReference>
<dbReference type="GO" id="GO:0055085">
    <property type="term" value="P:transmembrane transport"/>
    <property type="evidence" value="ECO:0007669"/>
    <property type="project" value="InterPro"/>
</dbReference>
<feature type="transmembrane region" description="Helical" evidence="7">
    <location>
        <begin position="294"/>
        <end position="320"/>
    </location>
</feature>
<comment type="similarity">
    <text evidence="7">Belongs to the binding-protein-dependent transport system permease family.</text>
</comment>
<accession>A0A2K9ZD12</accession>
<dbReference type="PANTHER" id="PTHR43163:SF6">
    <property type="entry name" value="DIPEPTIDE TRANSPORT SYSTEM PERMEASE PROTEIN DPPB-RELATED"/>
    <property type="match status" value="1"/>
</dbReference>
<evidence type="ECO:0000256" key="2">
    <source>
        <dbReference type="ARBA" id="ARBA00022448"/>
    </source>
</evidence>
<keyword evidence="6 7" id="KW-0472">Membrane</keyword>
<evidence type="ECO:0000256" key="3">
    <source>
        <dbReference type="ARBA" id="ARBA00022475"/>
    </source>
</evidence>
<dbReference type="InterPro" id="IPR000515">
    <property type="entry name" value="MetI-like"/>
</dbReference>
<dbReference type="SUPFAM" id="SSF161098">
    <property type="entry name" value="MetI-like"/>
    <property type="match status" value="1"/>
</dbReference>
<evidence type="ECO:0000256" key="6">
    <source>
        <dbReference type="ARBA" id="ARBA00023136"/>
    </source>
</evidence>
<keyword evidence="9" id="KW-0614">Plasmid</keyword>
<gene>
    <name evidence="9" type="ORF">CUJ84_pRLN1000687</name>
</gene>
<dbReference type="AlphaFoldDB" id="A0A2K9ZD12"/>
<reference evidence="9 10" key="1">
    <citation type="submission" date="2017-11" db="EMBL/GenBank/DDBJ databases">
        <title>Complete genome of Rhizobium leguminosarum Norway, an ineffective micro-symbiont.</title>
        <authorList>
            <person name="Hoffrichter A."/>
            <person name="Liang J."/>
            <person name="Brachmann A."/>
            <person name="Marin M."/>
        </authorList>
    </citation>
    <scope>NUCLEOTIDE SEQUENCE [LARGE SCALE GENOMIC DNA]</scope>
    <source>
        <strain evidence="9 10">Norway</strain>
        <plasmid evidence="10">Plasmid prln1</plasmid>
    </source>
</reference>
<geneLocation type="plasmid" evidence="10">
    <name>prln1</name>
</geneLocation>
<evidence type="ECO:0000313" key="10">
    <source>
        <dbReference type="Proteomes" id="UP000238523"/>
    </source>
</evidence>
<evidence type="ECO:0000313" key="9">
    <source>
        <dbReference type="EMBL" id="AUW46143.1"/>
    </source>
</evidence>
<dbReference type="PANTHER" id="PTHR43163">
    <property type="entry name" value="DIPEPTIDE TRANSPORT SYSTEM PERMEASE PROTEIN DPPB-RELATED"/>
    <property type="match status" value="1"/>
</dbReference>
<dbReference type="Pfam" id="PF19300">
    <property type="entry name" value="BPD_transp_1_N"/>
    <property type="match status" value="1"/>
</dbReference>
<dbReference type="Gene3D" id="1.10.3720.10">
    <property type="entry name" value="MetI-like"/>
    <property type="match status" value="1"/>
</dbReference>